<name>A0A225E0X0_9BACT</name>
<keyword evidence="3" id="KW-0732">Signal</keyword>
<evidence type="ECO:0000256" key="1">
    <source>
        <dbReference type="ARBA" id="ARBA00023239"/>
    </source>
</evidence>
<dbReference type="GO" id="GO:0016831">
    <property type="term" value="F:carboxy-lyase activity"/>
    <property type="evidence" value="ECO:0007669"/>
    <property type="project" value="InterPro"/>
</dbReference>
<keyword evidence="7" id="KW-1185">Reference proteome</keyword>
<evidence type="ECO:0000259" key="4">
    <source>
        <dbReference type="Pfam" id="PF04909"/>
    </source>
</evidence>
<gene>
    <name evidence="6" type="ORF">FRUB_02738</name>
</gene>
<dbReference type="Pfam" id="PF06452">
    <property type="entry name" value="CBM9_1"/>
    <property type="match status" value="1"/>
</dbReference>
<dbReference type="RefSeq" id="WP_202973935.1">
    <property type="nucleotide sequence ID" value="NZ_NIDE01000004.1"/>
</dbReference>
<organism evidence="6 7">
    <name type="scientific">Fimbriiglobus ruber</name>
    <dbReference type="NCBI Taxonomy" id="1908690"/>
    <lineage>
        <taxon>Bacteria</taxon>
        <taxon>Pseudomonadati</taxon>
        <taxon>Planctomycetota</taxon>
        <taxon>Planctomycetia</taxon>
        <taxon>Gemmatales</taxon>
        <taxon>Gemmataceae</taxon>
        <taxon>Fimbriiglobus</taxon>
    </lineage>
</organism>
<dbReference type="SUPFAM" id="SSF49344">
    <property type="entry name" value="CBD9-like"/>
    <property type="match status" value="1"/>
</dbReference>
<evidence type="ECO:0000256" key="2">
    <source>
        <dbReference type="SAM" id="MobiDB-lite"/>
    </source>
</evidence>
<keyword evidence="1" id="KW-0456">Lyase</keyword>
<dbReference type="Gene3D" id="2.60.40.1190">
    <property type="match status" value="1"/>
</dbReference>
<feature type="domain" description="Carbohydrate-binding" evidence="5">
    <location>
        <begin position="411"/>
        <end position="490"/>
    </location>
</feature>
<feature type="chain" id="PRO_5012962958" description="Amidohydrolase-related domain-containing protein" evidence="3">
    <location>
        <begin position="25"/>
        <end position="607"/>
    </location>
</feature>
<feature type="signal peptide" evidence="3">
    <location>
        <begin position="1"/>
        <end position="24"/>
    </location>
</feature>
<dbReference type="PANTHER" id="PTHR21240">
    <property type="entry name" value="2-AMINO-3-CARBOXYLMUCONATE-6-SEMIALDEHYDE DECARBOXYLASE"/>
    <property type="match status" value="1"/>
</dbReference>
<reference evidence="7" key="1">
    <citation type="submission" date="2017-06" db="EMBL/GenBank/DDBJ databases">
        <title>Genome analysis of Fimbriiglobus ruber SP5, the first member of the order Planctomycetales with confirmed chitinolytic capability.</title>
        <authorList>
            <person name="Ravin N.V."/>
            <person name="Rakitin A.L."/>
            <person name="Ivanova A.A."/>
            <person name="Beletsky A.V."/>
            <person name="Kulichevskaya I.S."/>
            <person name="Mardanov A.V."/>
            <person name="Dedysh S.N."/>
        </authorList>
    </citation>
    <scope>NUCLEOTIDE SEQUENCE [LARGE SCALE GENOMIC DNA]</scope>
    <source>
        <strain evidence="7">SP5</strain>
    </source>
</reference>
<dbReference type="CDD" id="cd01292">
    <property type="entry name" value="metallo-dependent_hydrolases"/>
    <property type="match status" value="1"/>
</dbReference>
<dbReference type="GO" id="GO:0004553">
    <property type="term" value="F:hydrolase activity, hydrolyzing O-glycosyl compounds"/>
    <property type="evidence" value="ECO:0007669"/>
    <property type="project" value="InterPro"/>
</dbReference>
<dbReference type="InterPro" id="IPR006680">
    <property type="entry name" value="Amidohydro-rel"/>
</dbReference>
<evidence type="ECO:0000313" key="6">
    <source>
        <dbReference type="EMBL" id="OWK43139.1"/>
    </source>
</evidence>
<dbReference type="SUPFAM" id="SSF51556">
    <property type="entry name" value="Metallo-dependent hydrolases"/>
    <property type="match status" value="1"/>
</dbReference>
<dbReference type="EMBL" id="NIDE01000004">
    <property type="protein sequence ID" value="OWK43139.1"/>
    <property type="molecule type" value="Genomic_DNA"/>
</dbReference>
<evidence type="ECO:0000313" key="7">
    <source>
        <dbReference type="Proteomes" id="UP000214646"/>
    </source>
</evidence>
<dbReference type="Proteomes" id="UP000214646">
    <property type="component" value="Unassembled WGS sequence"/>
</dbReference>
<sequence length="607" mass="69614">MGLRLRMALFSSLFLIAIAGPARSADPPADIRELKLHDWEPRSMMVAKATAVDRPMYPVVDVHNHLGGGSKVLTPDVVKRYLKVMDEAGVRTVVNLDGGWDGRLKETIAALDETYPGRFLTFALINFEGIDGPDWTAREVKRLEEGFKAGAKGLKFHKTFGLRYRYKDGRLVPVDDPKLDPIWETCAKFGRPVVIHVGDPAAFFTPLDRHNERWHELNQHLDWLFYAGDNPKREDVLDQLHHVIAKHPKTTFVNTHFGNNAEDLAAVADKLDKYPNMYVDIDARISELGRQPYTARKFFLKYQDRIMFGTDTTPKVDAYRIYYRFLETDDEYFDCSASHHRQGFWNIYGLFLPPEVLKKVYQTNAERVLYGLKDGPKDTPAKDATPKDEAPKGKEMRVKPTEDFELTGDGTAAAWKAAEWVPLNKRTKEGKDYATRVKTLYSKKGFYVLIDAADEKITATLKEDFLNLWTEDVFEVFLWTDERDPIYFEYEISPLNYELPILVPNLGDKAMGWRPWHYAGGRKTRKATSAAGGELKSGATVTGWKAEVFIPYELLTPLRNVSPKPGTKWRANFYRMDYDDKKPASWDWARVGPSFHEFRKFGTLIFE</sequence>
<proteinExistence type="predicted"/>
<dbReference type="Gene3D" id="3.20.20.140">
    <property type="entry name" value="Metal-dependent hydrolases"/>
    <property type="match status" value="1"/>
</dbReference>
<feature type="domain" description="Amidohydrolase-related" evidence="4">
    <location>
        <begin position="115"/>
        <end position="369"/>
    </location>
</feature>
<feature type="compositionally biased region" description="Basic and acidic residues" evidence="2">
    <location>
        <begin position="374"/>
        <end position="397"/>
    </location>
</feature>
<dbReference type="GO" id="GO:0016052">
    <property type="term" value="P:carbohydrate catabolic process"/>
    <property type="evidence" value="ECO:0007669"/>
    <property type="project" value="InterPro"/>
</dbReference>
<dbReference type="GO" id="GO:0030246">
    <property type="term" value="F:carbohydrate binding"/>
    <property type="evidence" value="ECO:0007669"/>
    <property type="project" value="InterPro"/>
</dbReference>
<evidence type="ECO:0000259" key="5">
    <source>
        <dbReference type="Pfam" id="PF06452"/>
    </source>
</evidence>
<dbReference type="CDD" id="cd09620">
    <property type="entry name" value="CBM9_like_3"/>
    <property type="match status" value="1"/>
</dbReference>
<dbReference type="InterPro" id="IPR032465">
    <property type="entry name" value="ACMSD"/>
</dbReference>
<dbReference type="PANTHER" id="PTHR21240:SF28">
    <property type="entry name" value="ISO-OROTATE DECARBOXYLASE (EUROFUNG)"/>
    <property type="match status" value="1"/>
</dbReference>
<dbReference type="InterPro" id="IPR010502">
    <property type="entry name" value="Carb-bd_dom_fam9"/>
</dbReference>
<dbReference type="InterPro" id="IPR032466">
    <property type="entry name" value="Metal_Hydrolase"/>
</dbReference>
<protein>
    <recommendedName>
        <fullName evidence="8">Amidohydrolase-related domain-containing protein</fullName>
    </recommendedName>
</protein>
<dbReference type="GO" id="GO:0019748">
    <property type="term" value="P:secondary metabolic process"/>
    <property type="evidence" value="ECO:0007669"/>
    <property type="project" value="TreeGrafter"/>
</dbReference>
<dbReference type="GO" id="GO:0005737">
    <property type="term" value="C:cytoplasm"/>
    <property type="evidence" value="ECO:0007669"/>
    <property type="project" value="TreeGrafter"/>
</dbReference>
<accession>A0A225E0X0</accession>
<comment type="caution">
    <text evidence="6">The sequence shown here is derived from an EMBL/GenBank/DDBJ whole genome shotgun (WGS) entry which is preliminary data.</text>
</comment>
<dbReference type="Pfam" id="PF04909">
    <property type="entry name" value="Amidohydro_2"/>
    <property type="match status" value="1"/>
</dbReference>
<dbReference type="AlphaFoldDB" id="A0A225E0X0"/>
<evidence type="ECO:0008006" key="8">
    <source>
        <dbReference type="Google" id="ProtNLM"/>
    </source>
</evidence>
<evidence type="ECO:0000256" key="3">
    <source>
        <dbReference type="SAM" id="SignalP"/>
    </source>
</evidence>
<feature type="region of interest" description="Disordered" evidence="2">
    <location>
        <begin position="372"/>
        <end position="397"/>
    </location>
</feature>